<evidence type="ECO:0000313" key="4">
    <source>
        <dbReference type="WBParaSite" id="nRc.2.0.1.t29783-RA"/>
    </source>
</evidence>
<reference evidence="4" key="1">
    <citation type="submission" date="2022-11" db="UniProtKB">
        <authorList>
            <consortium name="WormBaseParasite"/>
        </authorList>
    </citation>
    <scope>IDENTIFICATION</scope>
</reference>
<feature type="signal peptide" evidence="2">
    <location>
        <begin position="1"/>
        <end position="25"/>
    </location>
</feature>
<protein>
    <submittedName>
        <fullName evidence="4">Transthyretin-like protein 46</fullName>
    </submittedName>
</protein>
<feature type="chain" id="PRO_5037794418" evidence="2">
    <location>
        <begin position="26"/>
        <end position="152"/>
    </location>
</feature>
<proteinExistence type="inferred from homology"/>
<dbReference type="Gene3D" id="2.60.40.3330">
    <property type="match status" value="1"/>
</dbReference>
<keyword evidence="3" id="KW-1185">Reference proteome</keyword>
<accession>A0A915JUK7</accession>
<evidence type="ECO:0000313" key="3">
    <source>
        <dbReference type="Proteomes" id="UP000887565"/>
    </source>
</evidence>
<dbReference type="OMA" id="ILNCHYK"/>
<dbReference type="PANTHER" id="PTHR21700">
    <property type="entry name" value="TRANSTHYRETIN-LIKE FAMILY PROTEIN-RELATED"/>
    <property type="match status" value="1"/>
</dbReference>
<dbReference type="InterPro" id="IPR001534">
    <property type="entry name" value="Transthyretin-like"/>
</dbReference>
<dbReference type="InterPro" id="IPR038479">
    <property type="entry name" value="Transthyretin-like_sf"/>
</dbReference>
<evidence type="ECO:0000256" key="1">
    <source>
        <dbReference type="ARBA" id="ARBA00010112"/>
    </source>
</evidence>
<name>A0A915JUK7_ROMCU</name>
<sequence>MRKSFCSSFLVTLAVCCLLHGSVESALQCLTVRGRAKCGLGETPTESSPIFIKLVDRDTARVDDDMDETYAGRYSGAFQLWGCATDPLGSNIDPELRIYHKCKGRDRMVTIVIPEAAIGKEYNITDVINLQGNFQKDVEKTFPVPKCTSRIA</sequence>
<comment type="similarity">
    <text evidence="1">Belongs to the nematode transthyretin-like family.</text>
</comment>
<dbReference type="Proteomes" id="UP000887565">
    <property type="component" value="Unplaced"/>
</dbReference>
<dbReference type="GO" id="GO:0009986">
    <property type="term" value="C:cell surface"/>
    <property type="evidence" value="ECO:0007669"/>
    <property type="project" value="InterPro"/>
</dbReference>
<evidence type="ECO:0000256" key="2">
    <source>
        <dbReference type="SAM" id="SignalP"/>
    </source>
</evidence>
<dbReference type="WBParaSite" id="nRc.2.0.1.t29783-RA">
    <property type="protein sequence ID" value="nRc.2.0.1.t29783-RA"/>
    <property type="gene ID" value="nRc.2.0.1.g29783"/>
</dbReference>
<dbReference type="AlphaFoldDB" id="A0A915JUK7"/>
<organism evidence="3 4">
    <name type="scientific">Romanomermis culicivorax</name>
    <name type="common">Nematode worm</name>
    <dbReference type="NCBI Taxonomy" id="13658"/>
    <lineage>
        <taxon>Eukaryota</taxon>
        <taxon>Metazoa</taxon>
        <taxon>Ecdysozoa</taxon>
        <taxon>Nematoda</taxon>
        <taxon>Enoplea</taxon>
        <taxon>Dorylaimia</taxon>
        <taxon>Mermithida</taxon>
        <taxon>Mermithoidea</taxon>
        <taxon>Mermithidae</taxon>
        <taxon>Romanomermis</taxon>
    </lineage>
</organism>
<keyword evidence="2" id="KW-0732">Signal</keyword>
<dbReference type="Pfam" id="PF01060">
    <property type="entry name" value="TTR-52"/>
    <property type="match status" value="1"/>
</dbReference>